<dbReference type="InterPro" id="IPR015947">
    <property type="entry name" value="PUA-like_sf"/>
</dbReference>
<sequence length="219" mass="23987">MAQGYVKAVDLPQVIPVFPLPGAILLPRGQLPLNIFEPRYLNMIDDAMAGDRMLGMIQPVGGPRRLPSLSAVGCAGRITSFAETSDGRYLVTLTGVARFRVAAELPTQTPYRQIRAAFAPFETDLASPTGGEDFDRESFLFALRQYLERRQLEIDWETAEAAPQEALVNSLSMALPFEPAEKQALLESPTLDDRVEVLTALMRIDAAETGDGDSQTSMQ</sequence>
<dbReference type="Pfam" id="PF02190">
    <property type="entry name" value="LON_substr_bdg"/>
    <property type="match status" value="1"/>
</dbReference>
<dbReference type="PANTHER" id="PTHR46732:SF8">
    <property type="entry name" value="ATP-DEPENDENT PROTEASE LA (LON) DOMAIN PROTEIN"/>
    <property type="match status" value="1"/>
</dbReference>
<dbReference type="SMART" id="SM00464">
    <property type="entry name" value="LON"/>
    <property type="match status" value="1"/>
</dbReference>
<evidence type="ECO:0000259" key="1">
    <source>
        <dbReference type="PROSITE" id="PS51787"/>
    </source>
</evidence>
<reference evidence="2 3" key="1">
    <citation type="submission" date="2017-03" db="EMBL/GenBank/DDBJ databases">
        <title>Lifting the veil on microbial sulfur biogeochemistry in mining wastewaters.</title>
        <authorList>
            <person name="Kantor R.S."/>
            <person name="Colenbrander Nelson T."/>
            <person name="Marshall S."/>
            <person name="Bennett D."/>
            <person name="Apte S."/>
            <person name="Camacho D."/>
            <person name="Thomas B.C."/>
            <person name="Warren L.A."/>
            <person name="Banfield J.F."/>
        </authorList>
    </citation>
    <scope>NUCLEOTIDE SEQUENCE [LARGE SCALE GENOMIC DNA]</scope>
    <source>
        <strain evidence="2">32-69-9</strain>
    </source>
</reference>
<dbReference type="AlphaFoldDB" id="A0A258FKU1"/>
<accession>A0A258FKU1</accession>
<gene>
    <name evidence="2" type="ORF">B7Z01_09585</name>
</gene>
<dbReference type="InterPro" id="IPR003111">
    <property type="entry name" value="Lon_prtase_N"/>
</dbReference>
<feature type="domain" description="Lon N-terminal" evidence="1">
    <location>
        <begin position="15"/>
        <end position="206"/>
    </location>
</feature>
<dbReference type="SUPFAM" id="SSF88697">
    <property type="entry name" value="PUA domain-like"/>
    <property type="match status" value="1"/>
</dbReference>
<dbReference type="EMBL" id="NCEB01000018">
    <property type="protein sequence ID" value="OYX33135.1"/>
    <property type="molecule type" value="Genomic_DNA"/>
</dbReference>
<name>A0A258FKU1_9CAUL</name>
<dbReference type="PROSITE" id="PS51787">
    <property type="entry name" value="LON_N"/>
    <property type="match status" value="1"/>
</dbReference>
<evidence type="ECO:0000313" key="3">
    <source>
        <dbReference type="Proteomes" id="UP000215595"/>
    </source>
</evidence>
<comment type="caution">
    <text evidence="2">The sequence shown here is derived from an EMBL/GenBank/DDBJ whole genome shotgun (WGS) entry which is preliminary data.</text>
</comment>
<evidence type="ECO:0000313" key="2">
    <source>
        <dbReference type="EMBL" id="OYX33135.1"/>
    </source>
</evidence>
<dbReference type="PANTHER" id="PTHR46732">
    <property type="entry name" value="ATP-DEPENDENT PROTEASE LA (LON) DOMAIN PROTEIN"/>
    <property type="match status" value="1"/>
</dbReference>
<dbReference type="Gene3D" id="2.30.130.40">
    <property type="entry name" value="LON domain-like"/>
    <property type="match status" value="1"/>
</dbReference>
<proteinExistence type="predicted"/>
<dbReference type="Proteomes" id="UP000215595">
    <property type="component" value="Unassembled WGS sequence"/>
</dbReference>
<protein>
    <submittedName>
        <fullName evidence="2">Peptidase S16</fullName>
    </submittedName>
</protein>
<organism evidence="2 3">
    <name type="scientific">Brevundimonas subvibrioides</name>
    <dbReference type="NCBI Taxonomy" id="74313"/>
    <lineage>
        <taxon>Bacteria</taxon>
        <taxon>Pseudomonadati</taxon>
        <taxon>Pseudomonadota</taxon>
        <taxon>Alphaproteobacteria</taxon>
        <taxon>Caulobacterales</taxon>
        <taxon>Caulobacteraceae</taxon>
        <taxon>Brevundimonas</taxon>
    </lineage>
</organism>
<dbReference type="InterPro" id="IPR046336">
    <property type="entry name" value="Lon_prtase_N_sf"/>
</dbReference>